<feature type="transmembrane region" description="Helical" evidence="1">
    <location>
        <begin position="393"/>
        <end position="412"/>
    </location>
</feature>
<comment type="caution">
    <text evidence="2">The sequence shown here is derived from an EMBL/GenBank/DDBJ whole genome shotgun (WGS) entry which is preliminary data.</text>
</comment>
<evidence type="ECO:0008006" key="4">
    <source>
        <dbReference type="Google" id="ProtNLM"/>
    </source>
</evidence>
<keyword evidence="1" id="KW-0812">Transmembrane</keyword>
<keyword evidence="3" id="KW-1185">Reference proteome</keyword>
<protein>
    <recommendedName>
        <fullName evidence="4">Oligosaccharide repeat unit polymerase</fullName>
    </recommendedName>
</protein>
<dbReference type="RefSeq" id="WP_147086047.1">
    <property type="nucleotide sequence ID" value="NZ_VORM01000019.1"/>
</dbReference>
<gene>
    <name evidence="2" type="ORF">ESY86_07875</name>
</gene>
<evidence type="ECO:0000256" key="1">
    <source>
        <dbReference type="SAM" id="Phobius"/>
    </source>
</evidence>
<evidence type="ECO:0000313" key="2">
    <source>
        <dbReference type="EMBL" id="TXD89689.1"/>
    </source>
</evidence>
<sequence>MIYLKNHALFFGSLGFGILIWILSYVCLPFYVNEPFHAETIFFVISSYGMLILGFSVLKPRLNSKELMVGHVHKILNILIGIIIISYLFRWIDLFYLRDLSFTNEPKYNRALNEMNSANSNLLLILLSVLKSLYFFPYVISIKTKQHRQRITTILAYLCLFLPLLEAVLKGTRKPLFEIFFIILLTTLVYNRKIITKLRIAITAVIVILLMSISMLVVFQRENLSHAFDTVFYEKLLESRYNEILEPKPSVISFFEDKQTSQVTKFYAMAAMQIGQYIAHGVFEFNHIIKFKALPITYGGYSFSPVTRFFNKIGILNNTKIENPSPREYVYLSSFGAMYIDFRWFTLMFMFLLGCLQKFVTFKSRENVFYAPILIYFSIINVFLPILNYIGGSGIYAILSAAVLLLILKLLGKALNEKSIST</sequence>
<feature type="transmembrane region" description="Helical" evidence="1">
    <location>
        <begin position="118"/>
        <end position="139"/>
    </location>
</feature>
<keyword evidence="1" id="KW-1133">Transmembrane helix</keyword>
<feature type="transmembrane region" description="Helical" evidence="1">
    <location>
        <begin position="38"/>
        <end position="58"/>
    </location>
</feature>
<organism evidence="2 3">
    <name type="scientific">Subsaximicrobium wynnwilliamsii</name>
    <dbReference type="NCBI Taxonomy" id="291179"/>
    <lineage>
        <taxon>Bacteria</taxon>
        <taxon>Pseudomonadati</taxon>
        <taxon>Bacteroidota</taxon>
        <taxon>Flavobacteriia</taxon>
        <taxon>Flavobacteriales</taxon>
        <taxon>Flavobacteriaceae</taxon>
        <taxon>Subsaximicrobium</taxon>
    </lineage>
</organism>
<proteinExistence type="predicted"/>
<feature type="transmembrane region" description="Helical" evidence="1">
    <location>
        <begin position="368"/>
        <end position="387"/>
    </location>
</feature>
<dbReference type="EMBL" id="VORO01000006">
    <property type="protein sequence ID" value="TXD89689.1"/>
    <property type="molecule type" value="Genomic_DNA"/>
</dbReference>
<dbReference type="AlphaFoldDB" id="A0A5C6ZJE3"/>
<dbReference type="OrthoDB" id="1438898at2"/>
<feature type="transmembrane region" description="Helical" evidence="1">
    <location>
        <begin position="7"/>
        <end position="32"/>
    </location>
</feature>
<feature type="transmembrane region" description="Helical" evidence="1">
    <location>
        <begin position="78"/>
        <end position="98"/>
    </location>
</feature>
<feature type="transmembrane region" description="Helical" evidence="1">
    <location>
        <begin position="329"/>
        <end position="356"/>
    </location>
</feature>
<name>A0A5C6ZJE3_9FLAO</name>
<feature type="transmembrane region" description="Helical" evidence="1">
    <location>
        <begin position="151"/>
        <end position="169"/>
    </location>
</feature>
<accession>A0A5C6ZJE3</accession>
<reference evidence="2 3" key="1">
    <citation type="submission" date="2019-08" db="EMBL/GenBank/DDBJ databases">
        <title>Genomes of Subsaximicrobium wynnwilliamsii strains.</title>
        <authorList>
            <person name="Bowman J.P."/>
        </authorList>
    </citation>
    <scope>NUCLEOTIDE SEQUENCE [LARGE SCALE GENOMIC DNA]</scope>
    <source>
        <strain evidence="2 3">2-80-2</strain>
    </source>
</reference>
<dbReference type="Proteomes" id="UP000321578">
    <property type="component" value="Unassembled WGS sequence"/>
</dbReference>
<evidence type="ECO:0000313" key="3">
    <source>
        <dbReference type="Proteomes" id="UP000321578"/>
    </source>
</evidence>
<keyword evidence="1" id="KW-0472">Membrane</keyword>
<feature type="transmembrane region" description="Helical" evidence="1">
    <location>
        <begin position="198"/>
        <end position="219"/>
    </location>
</feature>
<feature type="transmembrane region" description="Helical" evidence="1">
    <location>
        <begin position="175"/>
        <end position="191"/>
    </location>
</feature>